<feature type="region of interest" description="Disordered" evidence="1">
    <location>
        <begin position="51"/>
        <end position="88"/>
    </location>
</feature>
<gene>
    <name evidence="2" type="ORF">KC01_LOCUS13783</name>
</gene>
<name>A0AAV2K2H5_KNICA</name>
<evidence type="ECO:0000313" key="2">
    <source>
        <dbReference type="EMBL" id="CAL1583296.1"/>
    </source>
</evidence>
<organism evidence="2 3">
    <name type="scientific">Knipowitschia caucasica</name>
    <name type="common">Caucasian dwarf goby</name>
    <name type="synonym">Pomatoschistus caucasicus</name>
    <dbReference type="NCBI Taxonomy" id="637954"/>
    <lineage>
        <taxon>Eukaryota</taxon>
        <taxon>Metazoa</taxon>
        <taxon>Chordata</taxon>
        <taxon>Craniata</taxon>
        <taxon>Vertebrata</taxon>
        <taxon>Euteleostomi</taxon>
        <taxon>Actinopterygii</taxon>
        <taxon>Neopterygii</taxon>
        <taxon>Teleostei</taxon>
        <taxon>Neoteleostei</taxon>
        <taxon>Acanthomorphata</taxon>
        <taxon>Gobiaria</taxon>
        <taxon>Gobiiformes</taxon>
        <taxon>Gobioidei</taxon>
        <taxon>Gobiidae</taxon>
        <taxon>Gobiinae</taxon>
        <taxon>Knipowitschia</taxon>
    </lineage>
</organism>
<accession>A0AAV2K2H5</accession>
<dbReference type="EMBL" id="OZ035838">
    <property type="protein sequence ID" value="CAL1583296.1"/>
    <property type="molecule type" value="Genomic_DNA"/>
</dbReference>
<evidence type="ECO:0000256" key="1">
    <source>
        <dbReference type="SAM" id="MobiDB-lite"/>
    </source>
</evidence>
<dbReference type="Proteomes" id="UP001497482">
    <property type="component" value="Chromosome 16"/>
</dbReference>
<feature type="compositionally biased region" description="Basic and acidic residues" evidence="1">
    <location>
        <begin position="56"/>
        <end position="72"/>
    </location>
</feature>
<reference evidence="2 3" key="1">
    <citation type="submission" date="2024-04" db="EMBL/GenBank/DDBJ databases">
        <authorList>
            <person name="Waldvogel A.-M."/>
            <person name="Schoenle A."/>
        </authorList>
    </citation>
    <scope>NUCLEOTIDE SEQUENCE [LARGE SCALE GENOMIC DNA]</scope>
</reference>
<keyword evidence="3" id="KW-1185">Reference proteome</keyword>
<sequence>MCFEMLPECFDWPDFALGVENDEWFCSHRDTSGKLFKIESGVVRSTLKLSSGSKWTSERTDSSERSQAERGTRTAGRVGAQSRCCRWF</sequence>
<dbReference type="AlphaFoldDB" id="A0AAV2K2H5"/>
<proteinExistence type="predicted"/>
<protein>
    <submittedName>
        <fullName evidence="2">Uncharacterized protein</fullName>
    </submittedName>
</protein>
<evidence type="ECO:0000313" key="3">
    <source>
        <dbReference type="Proteomes" id="UP001497482"/>
    </source>
</evidence>